<dbReference type="InterPro" id="IPR016024">
    <property type="entry name" value="ARM-type_fold"/>
</dbReference>
<protein>
    <submittedName>
        <fullName evidence="4">CBF-domain-containing protein</fullName>
    </submittedName>
</protein>
<dbReference type="InterPro" id="IPR005612">
    <property type="entry name" value="CCAAT-binding_factor"/>
</dbReference>
<dbReference type="OrthoDB" id="28947at2759"/>
<dbReference type="FunCoup" id="A0A3N4L5M5">
    <property type="interactions" value="970"/>
</dbReference>
<dbReference type="PANTHER" id="PTHR12048">
    <property type="entry name" value="CCAAT-BINDING FACTOR-RELATED"/>
    <property type="match status" value="1"/>
</dbReference>
<feature type="domain" description="CCAAT-binding factor" evidence="3">
    <location>
        <begin position="345"/>
        <end position="518"/>
    </location>
</feature>
<feature type="compositionally biased region" description="Acidic residues" evidence="2">
    <location>
        <begin position="670"/>
        <end position="731"/>
    </location>
</feature>
<proteinExistence type="inferred from homology"/>
<dbReference type="EMBL" id="ML119107">
    <property type="protein sequence ID" value="RPB17078.1"/>
    <property type="molecule type" value="Genomic_DNA"/>
</dbReference>
<sequence length="786" mass="87562">MTSGTLTDKISALTLICQESPLHTTKTLETLLGLARKKSRSQAVSAMGAIKDLFASGVVLPPGRKLRFFNKQPGLGSPQASDLHMLVWAYEDWLKTFYFEILKTLEALCSDQLEFARAHAVGYVWELLKEKPEQEANLLRLLVNKLGDTDKKVSSKVSYLLLKLQSTHPAMKSIIINSIESEVVFRPGNSVHAKYYAIITLNQTILSTREVDVANRLLNLYFAVFTGILKKENNTPAATGVNATGLGSHTKFADDDEDEKKGGKGGRGAPPPSKRGGKLNRKAKLRREAEEKKEQFAEELNAKLISAVLTGVNRAFPFSQVEDEVFQKHMDTLFRITHSGNFNTSIQALMLIFQVANSKQAVSDRFYRTLYESLLDQRLVTSSKQAMYLNLLFKALKADTQIKRVRAFVKRLIQISTFHQPPFICGVLFLLSELETAIPSLHQLMDTPQETLEDEEEVFRDVPEEDEGKPAVEEKSEEKRVEYDGRKRDPSHANADRSCLWEILPFLNYYHPSVALFATSLLSKHKMPSKPDLGMHTLTHFLDRFVYRAAKSSVATGAAPARGASIMQPLDGGDTRGMVLSTRAAGKAQVPVNSDAFWRRRVEDVPVDEVFFHKYFNQATPKKTAAAAAEKKKAKDAAAADSEEEEEANEEEIWKAMVGSRPELGGAEVDSGDEGADFDDDEDMDLDEDEDEDEDEEEGGAAVDEDDGSDVPDFGGDDEDDVWSDDDDVPDALDKAFEAELQAKTKAEVEAEGEKEPGNDRRKKRRKLKNLPTFASAEDYADMLSD</sequence>
<dbReference type="PANTHER" id="PTHR12048:SF0">
    <property type="entry name" value="CCAAT_ENHANCER-BINDING PROTEIN ZETA"/>
    <property type="match status" value="1"/>
</dbReference>
<comment type="similarity">
    <text evidence="1">Belongs to the CBF/MAK21 family.</text>
</comment>
<reference evidence="4 5" key="1">
    <citation type="journal article" date="2018" name="Nat. Ecol. Evol.">
        <title>Pezizomycetes genomes reveal the molecular basis of ectomycorrhizal truffle lifestyle.</title>
        <authorList>
            <person name="Murat C."/>
            <person name="Payen T."/>
            <person name="Noel B."/>
            <person name="Kuo A."/>
            <person name="Morin E."/>
            <person name="Chen J."/>
            <person name="Kohler A."/>
            <person name="Krizsan K."/>
            <person name="Balestrini R."/>
            <person name="Da Silva C."/>
            <person name="Montanini B."/>
            <person name="Hainaut M."/>
            <person name="Levati E."/>
            <person name="Barry K.W."/>
            <person name="Belfiori B."/>
            <person name="Cichocki N."/>
            <person name="Clum A."/>
            <person name="Dockter R.B."/>
            <person name="Fauchery L."/>
            <person name="Guy J."/>
            <person name="Iotti M."/>
            <person name="Le Tacon F."/>
            <person name="Lindquist E.A."/>
            <person name="Lipzen A."/>
            <person name="Malagnac F."/>
            <person name="Mello A."/>
            <person name="Molinier V."/>
            <person name="Miyauchi S."/>
            <person name="Poulain J."/>
            <person name="Riccioni C."/>
            <person name="Rubini A."/>
            <person name="Sitrit Y."/>
            <person name="Splivallo R."/>
            <person name="Traeger S."/>
            <person name="Wang M."/>
            <person name="Zifcakova L."/>
            <person name="Wipf D."/>
            <person name="Zambonelli A."/>
            <person name="Paolocci F."/>
            <person name="Nowrousian M."/>
            <person name="Ottonello S."/>
            <person name="Baldrian P."/>
            <person name="Spatafora J.W."/>
            <person name="Henrissat B."/>
            <person name="Nagy L.G."/>
            <person name="Aury J.M."/>
            <person name="Wincker P."/>
            <person name="Grigoriev I.V."/>
            <person name="Bonfante P."/>
            <person name="Martin F.M."/>
        </authorList>
    </citation>
    <scope>NUCLEOTIDE SEQUENCE [LARGE SCALE GENOMIC DNA]</scope>
    <source>
        <strain evidence="4 5">CCBAS932</strain>
    </source>
</reference>
<feature type="region of interest" description="Disordered" evidence="2">
    <location>
        <begin position="236"/>
        <end position="290"/>
    </location>
</feature>
<accession>A0A3N4L5M5</accession>
<evidence type="ECO:0000259" key="3">
    <source>
        <dbReference type="Pfam" id="PF03914"/>
    </source>
</evidence>
<feature type="region of interest" description="Disordered" evidence="2">
    <location>
        <begin position="452"/>
        <end position="493"/>
    </location>
</feature>
<dbReference type="Pfam" id="PF03914">
    <property type="entry name" value="CBF"/>
    <property type="match status" value="1"/>
</dbReference>
<evidence type="ECO:0000256" key="1">
    <source>
        <dbReference type="ARBA" id="ARBA00007797"/>
    </source>
</evidence>
<evidence type="ECO:0000313" key="5">
    <source>
        <dbReference type="Proteomes" id="UP000277580"/>
    </source>
</evidence>
<feature type="compositionally biased region" description="Basic residues" evidence="2">
    <location>
        <begin position="275"/>
        <end position="285"/>
    </location>
</feature>
<dbReference type="Proteomes" id="UP000277580">
    <property type="component" value="Unassembled WGS sequence"/>
</dbReference>
<dbReference type="InParanoid" id="A0A3N4L5M5"/>
<feature type="compositionally biased region" description="Polar residues" evidence="2">
    <location>
        <begin position="236"/>
        <end position="247"/>
    </location>
</feature>
<gene>
    <name evidence="4" type="ORF">P167DRAFT_602212</name>
</gene>
<feature type="region of interest" description="Disordered" evidence="2">
    <location>
        <begin position="659"/>
        <end position="786"/>
    </location>
</feature>
<evidence type="ECO:0000256" key="2">
    <source>
        <dbReference type="SAM" id="MobiDB-lite"/>
    </source>
</evidence>
<dbReference type="InterPro" id="IPR040155">
    <property type="entry name" value="CEBPZ/Mak21-like"/>
</dbReference>
<dbReference type="STRING" id="1392247.A0A3N4L5M5"/>
<dbReference type="SUPFAM" id="SSF48371">
    <property type="entry name" value="ARM repeat"/>
    <property type="match status" value="1"/>
</dbReference>
<dbReference type="AlphaFoldDB" id="A0A3N4L5M5"/>
<organism evidence="4 5">
    <name type="scientific">Morchella conica CCBAS932</name>
    <dbReference type="NCBI Taxonomy" id="1392247"/>
    <lineage>
        <taxon>Eukaryota</taxon>
        <taxon>Fungi</taxon>
        <taxon>Dikarya</taxon>
        <taxon>Ascomycota</taxon>
        <taxon>Pezizomycotina</taxon>
        <taxon>Pezizomycetes</taxon>
        <taxon>Pezizales</taxon>
        <taxon>Morchellaceae</taxon>
        <taxon>Morchella</taxon>
    </lineage>
</organism>
<keyword evidence="5" id="KW-1185">Reference proteome</keyword>
<dbReference type="GO" id="GO:0005634">
    <property type="term" value="C:nucleus"/>
    <property type="evidence" value="ECO:0007669"/>
    <property type="project" value="TreeGrafter"/>
</dbReference>
<evidence type="ECO:0000313" key="4">
    <source>
        <dbReference type="EMBL" id="RPB17078.1"/>
    </source>
</evidence>
<feature type="compositionally biased region" description="Acidic residues" evidence="2">
    <location>
        <begin position="452"/>
        <end position="467"/>
    </location>
</feature>
<feature type="compositionally biased region" description="Basic and acidic residues" evidence="2">
    <location>
        <begin position="468"/>
        <end position="493"/>
    </location>
</feature>
<feature type="compositionally biased region" description="Basic and acidic residues" evidence="2">
    <location>
        <begin position="732"/>
        <end position="760"/>
    </location>
</feature>
<name>A0A3N4L5M5_9PEZI</name>